<reference evidence="3 4" key="1">
    <citation type="journal article" date="2005" name="Nature">
        <title>The genome of the social amoeba Dictyostelium discoideum.</title>
        <authorList>
            <consortium name="The Dictyostelium discoideum Sequencing Consortium"/>
            <person name="Eichinger L."/>
            <person name="Pachebat J.A."/>
            <person name="Glockner G."/>
            <person name="Rajandream M.A."/>
            <person name="Sucgang R."/>
            <person name="Berriman M."/>
            <person name="Song J."/>
            <person name="Olsen R."/>
            <person name="Szafranski K."/>
            <person name="Xu Q."/>
            <person name="Tunggal B."/>
            <person name="Kummerfeld S."/>
            <person name="Madera M."/>
            <person name="Konfortov B.A."/>
            <person name="Rivero F."/>
            <person name="Bankier A.T."/>
            <person name="Lehmann R."/>
            <person name="Hamlin N."/>
            <person name="Davies R."/>
            <person name="Gaudet P."/>
            <person name="Fey P."/>
            <person name="Pilcher K."/>
            <person name="Chen G."/>
            <person name="Saunders D."/>
            <person name="Sodergren E."/>
            <person name="Davis P."/>
            <person name="Kerhornou A."/>
            <person name="Nie X."/>
            <person name="Hall N."/>
            <person name="Anjard C."/>
            <person name="Hemphill L."/>
            <person name="Bason N."/>
            <person name="Farbrother P."/>
            <person name="Desany B."/>
            <person name="Just E."/>
            <person name="Morio T."/>
            <person name="Rost R."/>
            <person name="Churcher C."/>
            <person name="Cooper J."/>
            <person name="Haydock S."/>
            <person name="van Driessche N."/>
            <person name="Cronin A."/>
            <person name="Goodhead I."/>
            <person name="Muzny D."/>
            <person name="Mourier T."/>
            <person name="Pain A."/>
            <person name="Lu M."/>
            <person name="Harper D."/>
            <person name="Lindsay R."/>
            <person name="Hauser H."/>
            <person name="James K."/>
            <person name="Quiles M."/>
            <person name="Madan Babu M."/>
            <person name="Saito T."/>
            <person name="Buchrieser C."/>
            <person name="Wardroper A."/>
            <person name="Felder M."/>
            <person name="Thangavelu M."/>
            <person name="Johnson D."/>
            <person name="Knights A."/>
            <person name="Loulseged H."/>
            <person name="Mungall K."/>
            <person name="Oliver K."/>
            <person name="Price C."/>
            <person name="Quail M.A."/>
            <person name="Urushihara H."/>
            <person name="Hernandez J."/>
            <person name="Rabbinowitsch E."/>
            <person name="Steffen D."/>
            <person name="Sanders M."/>
            <person name="Ma J."/>
            <person name="Kohara Y."/>
            <person name="Sharp S."/>
            <person name="Simmonds M."/>
            <person name="Spiegler S."/>
            <person name="Tivey A."/>
            <person name="Sugano S."/>
            <person name="White B."/>
            <person name="Walker D."/>
            <person name="Woodward J."/>
            <person name="Winckler T."/>
            <person name="Tanaka Y."/>
            <person name="Shaulsky G."/>
            <person name="Schleicher M."/>
            <person name="Weinstock G."/>
            <person name="Rosenthal A."/>
            <person name="Cox E.C."/>
            <person name="Chisholm R.L."/>
            <person name="Gibbs R."/>
            <person name="Loomis W.F."/>
            <person name="Platzer M."/>
            <person name="Kay R.R."/>
            <person name="Williams J."/>
            <person name="Dear P.H."/>
            <person name="Noegel A.A."/>
            <person name="Barrell B."/>
            <person name="Kuspa A."/>
        </authorList>
    </citation>
    <scope>NUCLEOTIDE SEQUENCE [LARGE SCALE GENOMIC DNA]</scope>
    <source>
        <strain evidence="3 4">AX4</strain>
    </source>
</reference>
<dbReference type="RefSeq" id="XP_647718.1">
    <property type="nucleotide sequence ID" value="XM_642626.1"/>
</dbReference>
<comment type="caution">
    <text evidence="3">The sequence shown here is derived from an EMBL/GenBank/DDBJ whole genome shotgun (WGS) entry which is preliminary data.</text>
</comment>
<dbReference type="AlphaFoldDB" id="Q55H00"/>
<accession>Q55H00</accession>
<feature type="region of interest" description="Disordered" evidence="1">
    <location>
        <begin position="158"/>
        <end position="191"/>
    </location>
</feature>
<dbReference type="VEuPathDB" id="AmoebaDB:DDB_G0267314"/>
<dbReference type="GeneID" id="8615840"/>
<organism evidence="3 4">
    <name type="scientific">Dictyostelium discoideum</name>
    <name type="common">Social amoeba</name>
    <dbReference type="NCBI Taxonomy" id="44689"/>
    <lineage>
        <taxon>Eukaryota</taxon>
        <taxon>Amoebozoa</taxon>
        <taxon>Evosea</taxon>
        <taxon>Eumycetozoa</taxon>
        <taxon>Dictyostelia</taxon>
        <taxon>Dictyosteliales</taxon>
        <taxon>Dictyosteliaceae</taxon>
        <taxon>Dictyostelium</taxon>
    </lineage>
</organism>
<name>Q55H00_DICDI</name>
<dbReference type="HOGENOM" id="CLU_928819_0_0_1"/>
<gene>
    <name evidence="3" type="ORF">DDB_G0267314</name>
</gene>
<evidence type="ECO:0000313" key="4">
    <source>
        <dbReference type="Proteomes" id="UP000002195"/>
    </source>
</evidence>
<dbReference type="dictyBase" id="DDB_G0267314"/>
<keyword evidence="4" id="KW-1185">Reference proteome</keyword>
<dbReference type="SUPFAM" id="SSF56672">
    <property type="entry name" value="DNA/RNA polymerases"/>
    <property type="match status" value="1"/>
</dbReference>
<protein>
    <recommendedName>
        <fullName evidence="2">Reverse transcriptase domain-containing protein</fullName>
    </recommendedName>
</protein>
<dbReference type="PaxDb" id="44689-DDB0216503"/>
<dbReference type="InterPro" id="IPR043502">
    <property type="entry name" value="DNA/RNA_pol_sf"/>
</dbReference>
<evidence type="ECO:0000259" key="2">
    <source>
        <dbReference type="Pfam" id="PF00078"/>
    </source>
</evidence>
<evidence type="ECO:0000313" key="3">
    <source>
        <dbReference type="EMBL" id="EAL73794.1"/>
    </source>
</evidence>
<dbReference type="KEGG" id="ddi:DDB_G0267314"/>
<dbReference type="Pfam" id="PF00078">
    <property type="entry name" value="RVT_1"/>
    <property type="match status" value="1"/>
</dbReference>
<sequence length="316" mass="36188">MSRNQLTQVVITLQETVVIVNPVVGVMADLTTSMDHQVMLHQVATIPSLPTVPTTVFRRTRSKLTSRWTSVPPQTSLERIGSSKLLSRGRKWIKSPSTSKLQADAKPNSDFNSRGSEIRLHHKGSTRLVIRRCHRTSTSKPLFKARFLLQRVYGSKTWNESTSSSSRSKKVKHLHQQPIIQDGRNQESTVNGQTRLLHGKTRYQESLLHVLVDPQYRDLFRFLWKGSHYRWKTMSFGLSTAPRIFTMLLRPVLRMLRDIKVSVIAYLDDLLIVGSTKEECLSNLKKTMDLLVKLGFKLNLEKSVLEPTQSIKNLIY</sequence>
<dbReference type="Proteomes" id="UP000002195">
    <property type="component" value="Unassembled WGS sequence"/>
</dbReference>
<dbReference type="InterPro" id="IPR043128">
    <property type="entry name" value="Rev_trsase/Diguanyl_cyclase"/>
</dbReference>
<evidence type="ECO:0000256" key="1">
    <source>
        <dbReference type="SAM" id="MobiDB-lite"/>
    </source>
</evidence>
<feature type="region of interest" description="Disordered" evidence="1">
    <location>
        <begin position="93"/>
        <end position="116"/>
    </location>
</feature>
<dbReference type="EMBL" id="AAFI02000001">
    <property type="protein sequence ID" value="EAL73794.1"/>
    <property type="molecule type" value="Genomic_DNA"/>
</dbReference>
<dbReference type="PhylomeDB" id="Q55H00"/>
<dbReference type="PANTHER" id="PTHR31660">
    <property type="entry name" value="GAG-POL POLYPROTEIN-LIKE PROTEIN-RELATED"/>
    <property type="match status" value="1"/>
</dbReference>
<dbReference type="InterPro" id="IPR000477">
    <property type="entry name" value="RT_dom"/>
</dbReference>
<dbReference type="InParanoid" id="Q55H00"/>
<feature type="domain" description="Reverse transcriptase" evidence="2">
    <location>
        <begin position="220"/>
        <end position="314"/>
    </location>
</feature>
<dbReference type="PANTHER" id="PTHR31660:SF76">
    <property type="entry name" value="CORE-BINDING (CB) DOMAIN-CONTAINING PROTEIN-RELATED"/>
    <property type="match status" value="1"/>
</dbReference>
<proteinExistence type="predicted"/>
<dbReference type="CDD" id="cd03714">
    <property type="entry name" value="RT_DIRS1"/>
    <property type="match status" value="1"/>
</dbReference>
<dbReference type="Gene3D" id="3.30.70.270">
    <property type="match status" value="1"/>
</dbReference>